<sequence>MTPERTRPTHILASIATFAGIGALLALHCGSLQVTAQQVQRTPVEVRLIDGAVLRGQLQSITDKHITLQAGLERIAKPLTEVVQIAFSADSGQLGVAPEAQQAQIRLTDGTTLLAQKVLLRPQQLECQLFSGKAISLPWDRMRWVLLHAQDARARTELEQTLAKKPAQDVVLVLSRDGQAINAFSGIILGSDEKGTRLNFRLEEDVVPIDPARLRGMIFARRAESKNADGVRVMDRFGNTWVAKNIAWQNDRLRLDTYDGLSAELPYAQIATVDLSQGRLAYLSDLEPLRVEEKPILANIWHYRRDRNLAGGPISLGQRVYRKGLTVHSRTVLEYHVEGYREFRCIVGVEDSVSGPAKAVVRIEGDGRELFQATVSAGDKPRELALPIEGVVRLRLIVDYGDDLDLGDHVAFAEARVIK</sequence>
<dbReference type="InterPro" id="IPR038637">
    <property type="entry name" value="NPCBM_sf"/>
</dbReference>
<keyword evidence="2" id="KW-0378">Hydrolase</keyword>
<dbReference type="AlphaFoldDB" id="H5S877"/>
<dbReference type="EMBL" id="AP011626">
    <property type="protein sequence ID" value="BAL52363.1"/>
    <property type="molecule type" value="Genomic_DNA"/>
</dbReference>
<evidence type="ECO:0000259" key="1">
    <source>
        <dbReference type="SMART" id="SM00776"/>
    </source>
</evidence>
<reference evidence="2" key="1">
    <citation type="journal article" date="2005" name="Environ. Microbiol.">
        <title>Genetic and functional properties of uncultivated thermophilic crenarchaeotes from a subsurface gold mine as revealed by analysis of genome fragments.</title>
        <authorList>
            <person name="Nunoura T."/>
            <person name="Hirayama H."/>
            <person name="Takami H."/>
            <person name="Oida H."/>
            <person name="Nishi S."/>
            <person name="Shimamura S."/>
            <person name="Suzuki Y."/>
            <person name="Inagaki F."/>
            <person name="Takai K."/>
            <person name="Nealson K.H."/>
            <person name="Horikoshi K."/>
        </authorList>
    </citation>
    <scope>NUCLEOTIDE SEQUENCE</scope>
</reference>
<dbReference type="SMART" id="SM00776">
    <property type="entry name" value="NPCBM"/>
    <property type="match status" value="1"/>
</dbReference>
<proteinExistence type="predicted"/>
<evidence type="ECO:0000313" key="2">
    <source>
        <dbReference type="EMBL" id="BAL52363.1"/>
    </source>
</evidence>
<reference evidence="2" key="2">
    <citation type="journal article" date="2012" name="PLoS ONE">
        <title>A Deeply Branching Thermophilic Bacterium with an Ancient Acetyl-CoA Pathway Dominates a Subsurface Ecosystem.</title>
        <authorList>
            <person name="Takami H."/>
            <person name="Noguchi H."/>
            <person name="Takaki Y."/>
            <person name="Uchiyama I."/>
            <person name="Toyoda A."/>
            <person name="Nishi S."/>
            <person name="Chee G.-J."/>
            <person name="Arai W."/>
            <person name="Nunoura T."/>
            <person name="Itoh T."/>
            <person name="Hattori M."/>
            <person name="Takai K."/>
        </authorList>
    </citation>
    <scope>NUCLEOTIDE SEQUENCE</scope>
</reference>
<gene>
    <name evidence="2" type="ORF">HGMM_F01A04C10</name>
</gene>
<dbReference type="Gene3D" id="2.60.120.1060">
    <property type="entry name" value="NPCBM/NEW2 domain"/>
    <property type="match status" value="1"/>
</dbReference>
<name>H5S877_9BACT</name>
<dbReference type="InterPro" id="IPR008979">
    <property type="entry name" value="Galactose-bd-like_sf"/>
</dbReference>
<dbReference type="GO" id="GO:0016787">
    <property type="term" value="F:hydrolase activity"/>
    <property type="evidence" value="ECO:0007669"/>
    <property type="project" value="UniProtKB-KW"/>
</dbReference>
<dbReference type="InterPro" id="IPR013222">
    <property type="entry name" value="Glyco_hyd_98_carb-bd"/>
</dbReference>
<dbReference type="SUPFAM" id="SSF49785">
    <property type="entry name" value="Galactose-binding domain-like"/>
    <property type="match status" value="1"/>
</dbReference>
<dbReference type="Pfam" id="PF08305">
    <property type="entry name" value="NPCBM"/>
    <property type="match status" value="1"/>
</dbReference>
<protein>
    <submittedName>
        <fullName evidence="2">Glycosyl hydrolase family 98</fullName>
    </submittedName>
</protein>
<organism evidence="2">
    <name type="scientific">uncultured Planctomycetota bacterium</name>
    <dbReference type="NCBI Taxonomy" id="120965"/>
    <lineage>
        <taxon>Bacteria</taxon>
        <taxon>Pseudomonadati</taxon>
        <taxon>Planctomycetota</taxon>
        <taxon>environmental samples</taxon>
    </lineage>
</organism>
<feature type="domain" description="Glycosyl hydrolase family 98 putative carbohydrate-binding module" evidence="1">
    <location>
        <begin position="277"/>
        <end position="419"/>
    </location>
</feature>
<accession>H5S877</accession>